<dbReference type="VEuPathDB" id="ToxoDB:BESB_020270"/>
<feature type="region of interest" description="Disordered" evidence="1">
    <location>
        <begin position="971"/>
        <end position="1045"/>
    </location>
</feature>
<feature type="compositionally biased region" description="Low complexity" evidence="1">
    <location>
        <begin position="971"/>
        <end position="986"/>
    </location>
</feature>
<dbReference type="RefSeq" id="XP_029216095.1">
    <property type="nucleotide sequence ID" value="XM_029360736.1"/>
</dbReference>
<feature type="region of interest" description="Disordered" evidence="1">
    <location>
        <begin position="461"/>
        <end position="503"/>
    </location>
</feature>
<sequence length="1045" mass="106064">MEPPRRRRHTDDEPLPLPSAVSLFFVSSDLAFPQASCAPASSSGSAGSSLVASGGGSEALTGPSKPLPLERRTPLASRPSPRSSASSTGPRGAHAPPPLRAAAVCAEASGKRSSRRLSSSSAQREAARADENERPLASTRPRRRRSSGTASDAGRGKRSREHEETGGQSGAQLPSLASRIPATLGADEGAPFSPASQPSSAALASASAQPALAPAASLPVRPLSRRSQGGSPPSDPSSPRASSEEEAKDLAATPEGSGPNIPLASSRSPSASAASSPRGTSSPLSRRLSLSPRYSNFSAASPLLRRGRRGVKVSLAADSASDLDLPASFLLAPASTEEKKRCEPVSLAALERRDPAPGGRRVDWISPPSSSPPSAPAVGASASSSSSKSSLRVDRCATCGCAVFVSPAPSAADAEESSQGLLPRAPTARRAPEASDGAGHAGDQYLSEDFDQETARLVTQPRPGAWGETQESDTAGNESRTALASRRRLKSAQEAKQNDRRPQCTACRSRVYIQAFFDDLRSLASGFHSSLRSLTRAVALSPQAASLRAGGEGRRKRRLSVERGSGLSAKNALSAGSASSHAGPALSSTGACSCGVCASFLVASAEREAFRDEGRSQARSEAGRREGVSESFADEACEEGGAAAGGACEGSEGTQRPNPPPQAQSLACLLRAARRHCGALEDRLGRLPGGAAATHAGLREEAHNRGVSGEEKRDLSVNDQVSAQSLRRVLEALHQVNELKLERLVQSIAGKGGNLALALGDRLEDLSTPLPGFHTSVALLLGSSARAPVASLAPKNAARGGHAEEARCVSVPGGADAWNASSAPSFPSGSAKSASSADCRFGPGGIGGTDAVLSLRAGSLPTPAASGARRRKRPGEPSSLAGWLSSPRNLGSTFLSASLGSVASSAPLQGLNAAGGELAAAGEPAADVSPSSLAFLQPRPASLLGSSPLASGAPRAFSTCLDGARGLPPCGGAEAPAGPRGDAGDALVSAPAPPSDGQERRKKRASATSQSPGTRLKSLGLSAETLRMLGPLSKQKTNAGAPGCE</sequence>
<feature type="compositionally biased region" description="Low complexity" evidence="1">
    <location>
        <begin position="376"/>
        <end position="390"/>
    </location>
</feature>
<dbReference type="OrthoDB" id="332860at2759"/>
<feature type="compositionally biased region" description="Basic and acidic residues" evidence="1">
    <location>
        <begin position="697"/>
        <end position="716"/>
    </location>
</feature>
<gene>
    <name evidence="2" type="ORF">BESB_020270</name>
</gene>
<feature type="compositionally biased region" description="Low complexity" evidence="1">
    <location>
        <begin position="74"/>
        <end position="92"/>
    </location>
</feature>
<evidence type="ECO:0000313" key="3">
    <source>
        <dbReference type="Proteomes" id="UP000224006"/>
    </source>
</evidence>
<feature type="compositionally biased region" description="Low complexity" evidence="1">
    <location>
        <begin position="190"/>
        <end position="241"/>
    </location>
</feature>
<feature type="compositionally biased region" description="Basic and acidic residues" evidence="1">
    <location>
        <begin position="125"/>
        <end position="134"/>
    </location>
</feature>
<evidence type="ECO:0000256" key="1">
    <source>
        <dbReference type="SAM" id="MobiDB-lite"/>
    </source>
</evidence>
<dbReference type="KEGG" id="bbes:BESB_020270"/>
<proteinExistence type="predicted"/>
<dbReference type="AlphaFoldDB" id="A0A2A9M836"/>
<feature type="region of interest" description="Disordered" evidence="1">
    <location>
        <begin position="860"/>
        <end position="884"/>
    </location>
</feature>
<feature type="compositionally biased region" description="Polar residues" evidence="1">
    <location>
        <begin position="472"/>
        <end position="482"/>
    </location>
</feature>
<dbReference type="EMBL" id="NWUJ01000012">
    <property type="protein sequence ID" value="PFH32086.1"/>
    <property type="molecule type" value="Genomic_DNA"/>
</dbReference>
<feature type="region of interest" description="Disordered" evidence="1">
    <location>
        <begin position="695"/>
        <end position="716"/>
    </location>
</feature>
<evidence type="ECO:0000313" key="2">
    <source>
        <dbReference type="EMBL" id="PFH32086.1"/>
    </source>
</evidence>
<reference evidence="2 3" key="1">
    <citation type="submission" date="2017-09" db="EMBL/GenBank/DDBJ databases">
        <title>Genome sequencing of Besnoitia besnoiti strain Bb-Ger1.</title>
        <authorList>
            <person name="Schares G."/>
            <person name="Venepally P."/>
            <person name="Lorenzi H.A."/>
        </authorList>
    </citation>
    <scope>NUCLEOTIDE SEQUENCE [LARGE SCALE GENOMIC DNA]</scope>
    <source>
        <strain evidence="2 3">Bb-Ger1</strain>
    </source>
</reference>
<feature type="region of interest" description="Disordered" evidence="1">
    <location>
        <begin position="332"/>
        <end position="391"/>
    </location>
</feature>
<accession>A0A2A9M836</accession>
<feature type="compositionally biased region" description="Basic and acidic residues" evidence="1">
    <location>
        <begin position="611"/>
        <end position="628"/>
    </location>
</feature>
<feature type="region of interest" description="Disordered" evidence="1">
    <location>
        <begin position="611"/>
        <end position="663"/>
    </location>
</feature>
<feature type="region of interest" description="Disordered" evidence="1">
    <location>
        <begin position="409"/>
        <end position="444"/>
    </location>
</feature>
<keyword evidence="3" id="KW-1185">Reference proteome</keyword>
<feature type="compositionally biased region" description="Basic and acidic residues" evidence="1">
    <location>
        <begin position="350"/>
        <end position="363"/>
    </location>
</feature>
<name>A0A2A9M836_BESBE</name>
<organism evidence="2 3">
    <name type="scientific">Besnoitia besnoiti</name>
    <name type="common">Apicomplexan protozoan</name>
    <dbReference type="NCBI Taxonomy" id="94643"/>
    <lineage>
        <taxon>Eukaryota</taxon>
        <taxon>Sar</taxon>
        <taxon>Alveolata</taxon>
        <taxon>Apicomplexa</taxon>
        <taxon>Conoidasida</taxon>
        <taxon>Coccidia</taxon>
        <taxon>Eucoccidiorida</taxon>
        <taxon>Eimeriorina</taxon>
        <taxon>Sarcocystidae</taxon>
        <taxon>Besnoitia</taxon>
    </lineage>
</organism>
<protein>
    <submittedName>
        <fullName evidence="2">Uncharacterized protein</fullName>
    </submittedName>
</protein>
<feature type="compositionally biased region" description="Basic and acidic residues" evidence="1">
    <location>
        <begin position="491"/>
        <end position="502"/>
    </location>
</feature>
<feature type="compositionally biased region" description="Low complexity" evidence="1">
    <location>
        <begin position="262"/>
        <end position="291"/>
    </location>
</feature>
<dbReference type="Proteomes" id="UP000224006">
    <property type="component" value="Chromosome XI"/>
</dbReference>
<feature type="region of interest" description="Disordered" evidence="1">
    <location>
        <begin position="35"/>
        <end position="291"/>
    </location>
</feature>
<dbReference type="GeneID" id="40307088"/>
<feature type="region of interest" description="Disordered" evidence="1">
    <location>
        <begin position="546"/>
        <end position="580"/>
    </location>
</feature>
<feature type="compositionally biased region" description="Low complexity" evidence="1">
    <location>
        <begin position="35"/>
        <end position="52"/>
    </location>
</feature>
<comment type="caution">
    <text evidence="2">The sequence shown here is derived from an EMBL/GenBank/DDBJ whole genome shotgun (WGS) entry which is preliminary data.</text>
</comment>